<feature type="repeat" description="WD" evidence="3">
    <location>
        <begin position="409"/>
        <end position="450"/>
    </location>
</feature>
<dbReference type="PANTHER" id="PTHR19847">
    <property type="entry name" value="DDB1- AND CUL4-ASSOCIATED FACTOR 11"/>
    <property type="match status" value="1"/>
</dbReference>
<protein>
    <submittedName>
        <fullName evidence="6">Uncharacterized protein</fullName>
    </submittedName>
</protein>
<dbReference type="SUPFAM" id="SSF54928">
    <property type="entry name" value="RNA-binding domain, RBD"/>
    <property type="match status" value="1"/>
</dbReference>
<reference evidence="5" key="2">
    <citation type="submission" date="2021-03" db="EMBL/GenBank/DDBJ databases">
        <authorList>
            <person name="Alouane T."/>
            <person name="Langin T."/>
            <person name="Bonhomme L."/>
        </authorList>
    </citation>
    <scope>NUCLEOTIDE SEQUENCE</scope>
    <source>
        <strain evidence="5">MDC_Fg202</strain>
    </source>
</reference>
<dbReference type="SMART" id="SM00320">
    <property type="entry name" value="WD40"/>
    <property type="match status" value="5"/>
</dbReference>
<keyword evidence="2" id="KW-0677">Repeat</keyword>
<feature type="compositionally biased region" description="Basic and acidic residues" evidence="4">
    <location>
        <begin position="801"/>
        <end position="844"/>
    </location>
</feature>
<evidence type="ECO:0000313" key="5">
    <source>
        <dbReference type="EMBL" id="CAG2001162.1"/>
    </source>
</evidence>
<dbReference type="GO" id="GO:0080008">
    <property type="term" value="C:Cul4-RING E3 ubiquitin ligase complex"/>
    <property type="evidence" value="ECO:0007669"/>
    <property type="project" value="TreeGrafter"/>
</dbReference>
<evidence type="ECO:0000313" key="6">
    <source>
        <dbReference type="EMBL" id="VIO57436.1"/>
    </source>
</evidence>
<feature type="region of interest" description="Disordered" evidence="4">
    <location>
        <begin position="1"/>
        <end position="84"/>
    </location>
</feature>
<organism evidence="6">
    <name type="scientific">Gibberella zeae</name>
    <name type="common">Wheat head blight fungus</name>
    <name type="synonym">Fusarium graminearum</name>
    <dbReference type="NCBI Taxonomy" id="5518"/>
    <lineage>
        <taxon>Eukaryota</taxon>
        <taxon>Fungi</taxon>
        <taxon>Dikarya</taxon>
        <taxon>Ascomycota</taxon>
        <taxon>Pezizomycotina</taxon>
        <taxon>Sordariomycetes</taxon>
        <taxon>Hypocreomycetidae</taxon>
        <taxon>Hypocreales</taxon>
        <taxon>Nectriaceae</taxon>
        <taxon>Fusarium</taxon>
    </lineage>
</organism>
<feature type="region of interest" description="Disordered" evidence="4">
    <location>
        <begin position="959"/>
        <end position="997"/>
    </location>
</feature>
<dbReference type="SUPFAM" id="SSF50978">
    <property type="entry name" value="WD40 repeat-like"/>
    <property type="match status" value="1"/>
</dbReference>
<dbReference type="PROSITE" id="PS50294">
    <property type="entry name" value="WD_REPEATS_REGION"/>
    <property type="match status" value="2"/>
</dbReference>
<dbReference type="InterPro" id="IPR051859">
    <property type="entry name" value="DCAF"/>
</dbReference>
<evidence type="ECO:0000256" key="2">
    <source>
        <dbReference type="ARBA" id="ARBA00022737"/>
    </source>
</evidence>
<dbReference type="EMBL" id="CAAKMV010000129">
    <property type="protein sequence ID" value="VIO57436.1"/>
    <property type="molecule type" value="Genomic_DNA"/>
</dbReference>
<feature type="region of interest" description="Disordered" evidence="4">
    <location>
        <begin position="794"/>
        <end position="870"/>
    </location>
</feature>
<dbReference type="FunFam" id="2.130.10.10:FF:000733">
    <property type="entry name" value="WD40 repeat-like protein"/>
    <property type="match status" value="1"/>
</dbReference>
<feature type="compositionally biased region" description="Basic and acidic residues" evidence="4">
    <location>
        <begin position="963"/>
        <end position="975"/>
    </location>
</feature>
<dbReference type="InterPro" id="IPR036322">
    <property type="entry name" value="WD40_repeat_dom_sf"/>
</dbReference>
<dbReference type="EMBL" id="CAJPIJ010000167">
    <property type="protein sequence ID" value="CAG2001162.1"/>
    <property type="molecule type" value="Genomic_DNA"/>
</dbReference>
<dbReference type="GO" id="GO:0003676">
    <property type="term" value="F:nucleic acid binding"/>
    <property type="evidence" value="ECO:0007669"/>
    <property type="project" value="InterPro"/>
</dbReference>
<dbReference type="InterPro" id="IPR020472">
    <property type="entry name" value="WD40_PAC1"/>
</dbReference>
<evidence type="ECO:0000256" key="1">
    <source>
        <dbReference type="ARBA" id="ARBA00022574"/>
    </source>
</evidence>
<feature type="region of interest" description="Disordered" evidence="4">
    <location>
        <begin position="676"/>
        <end position="701"/>
    </location>
</feature>
<dbReference type="Proteomes" id="UP000746612">
    <property type="component" value="Unassembled WGS sequence"/>
</dbReference>
<dbReference type="PANTHER" id="PTHR19847:SF7">
    <property type="entry name" value="DDB1- AND CUL4-ASSOCIATED FACTOR 11"/>
    <property type="match status" value="1"/>
</dbReference>
<feature type="compositionally biased region" description="Basic and acidic residues" evidence="4">
    <location>
        <begin position="1"/>
        <end position="10"/>
    </location>
</feature>
<dbReference type="InterPro" id="IPR012677">
    <property type="entry name" value="Nucleotide-bd_a/b_plait_sf"/>
</dbReference>
<feature type="compositionally biased region" description="Acidic residues" evidence="4">
    <location>
        <begin position="40"/>
        <end position="79"/>
    </location>
</feature>
<accession>A0A4E9DVW4</accession>
<dbReference type="Pfam" id="PF00400">
    <property type="entry name" value="WD40"/>
    <property type="match status" value="4"/>
</dbReference>
<gene>
    <name evidence="6" type="ORF">FUG_LOCUS251726</name>
    <name evidence="5" type="ORF">MDCFG202_LOCUS464420</name>
</gene>
<reference evidence="6" key="1">
    <citation type="submission" date="2019-04" db="EMBL/GenBank/DDBJ databases">
        <authorList>
            <person name="Melise S."/>
            <person name="Noan J."/>
            <person name="Okalmin O."/>
        </authorList>
    </citation>
    <scope>NUCLEOTIDE SEQUENCE</scope>
    <source>
        <strain evidence="6">FN9</strain>
    </source>
</reference>
<feature type="compositionally biased region" description="Basic and acidic residues" evidence="4">
    <location>
        <begin position="20"/>
        <end position="31"/>
    </location>
</feature>
<dbReference type="InterPro" id="IPR001680">
    <property type="entry name" value="WD40_rpt"/>
</dbReference>
<evidence type="ECO:0000256" key="3">
    <source>
        <dbReference type="PROSITE-ProRule" id="PRU00221"/>
    </source>
</evidence>
<dbReference type="PROSITE" id="PS50082">
    <property type="entry name" value="WD_REPEATS_2"/>
    <property type="match status" value="2"/>
</dbReference>
<sequence>MAPLEEERSSRPVVTDQSDEETRNETTRESSEGLAWYYEIEGDEDESEEDEDEDYEDQPVEEDEEEEEDDEDDDDDGIEGDGGAQRLLNIVRMVTQAGARTGLLTRRQLLALMQDPNLTSVLFQDNADDDAEFLDWPFRRRRTPKDPNRFPKVPSEQGAKLMRSGVFGANDYNLRAKKRLATRMLERELALGNREDRLRNNALINQGLLPQTRAEKVLHFDDPVYSGQFSDDGNFFFACSQDFKVRMYDTSSPYNWKHYKTVAYPWGQWTLTDASLSPDNKWLAYTSIQTMVSIAPTDPNDTGDPYTLDLDDGPPRQGWHGRRGFGIWSVRFSGDGRELVAGTSAASIVVYDIESRSVLHHVRGHQDDVNAVCFADKMSPHILYSGSDDTTIKVWDRRSMGDNREAGAFVGHIEGLTYIDSKGDGRYILSNGKDQSMKLWDLRMAMSTDRYTELDPTRTVNTSGFDYRGGLYDDEDWDVHPHDNSLVTFRGHKVLRTLIRCHFSPPTSTNSRYVYSGSTDGKVYIWNMDATLAGVVDVKKATMQTRPMENRHRFYHLEESGNWTTCIRDASWHPNAPLLVASAWNGYNMARGTCSLHSFNENIDDEGDPPMGHSVSNVLKEQPDLQAERSEAHTQLNNVANGAHDEETNANSLAESQKLLLTLEFGPKDVPVDDLNCGRSSTELQAPGPGQSDAQTLPGRHGRQRESIGRFLFDIASLRLCCKSRNSGALWQRLWSQAIGELKVRKEGLIGLTASSVPLLPICPSCTTLTCAQCTESVIMAEEDFEIDIYGDAGNEQQQDPQHHDGSNQDYHQEDHRRDSHDDQNMDEHHAQDFHARESYDSNHRASGSQQGTKRKQEEDGRPVDQTATTSLMISELNWWNTDDDIRGWAREAGCEDEIKDITFSEHKVNGKSKGQAYIEFYSPQASTATKHRIEQILAESQAAQKKVTLAYWNPNINPFKTLPKDAPTRSKDQNRAPSTYNDRGNNNMGGNFGGSGGGFRGGRGGYNRGGMNQGGYNRNFNNHMGGGYNSNMGGGYNGPMGGGGNFGFNNRGGMMGGGMRGGPGGMRGGRGGGMMNMNPMGGMPMGMPGNMGMGMMAPNGMPGFQGMPPNFNPGFGFNQNQGGGGDWGNPHGAKRPRELWSKQSFSPLQTMDPLLRLRPVIATKYHAAWPSLPSSPLGFSKGPLHRDIARSQDGIHRRVRDALERNSLIEEETTINFGHRDESPTVLVYTKWHDDKEWKRAVEEMVASVAKDFPSAIDGGLHFEMTSPQSLKMAYPKDDDSPWKKDFIAGYCHVPALEPYDPEEVSTRSL</sequence>
<dbReference type="CDD" id="cd12372">
    <property type="entry name" value="RRM_CFIm68_CFIm59"/>
    <property type="match status" value="1"/>
</dbReference>
<dbReference type="Gene3D" id="2.130.10.10">
    <property type="entry name" value="YVTN repeat-like/Quinoprotein amine dehydrogenase"/>
    <property type="match status" value="2"/>
</dbReference>
<dbReference type="InterPro" id="IPR035979">
    <property type="entry name" value="RBD_domain_sf"/>
</dbReference>
<dbReference type="Gene3D" id="3.30.70.330">
    <property type="match status" value="1"/>
</dbReference>
<dbReference type="InterPro" id="IPR015943">
    <property type="entry name" value="WD40/YVTN_repeat-like_dom_sf"/>
</dbReference>
<feature type="repeat" description="WD" evidence="3">
    <location>
        <begin position="362"/>
        <end position="396"/>
    </location>
</feature>
<dbReference type="PRINTS" id="PR00320">
    <property type="entry name" value="GPROTEINBRPT"/>
</dbReference>
<evidence type="ECO:0000256" key="4">
    <source>
        <dbReference type="SAM" id="MobiDB-lite"/>
    </source>
</evidence>
<keyword evidence="1 3" id="KW-0853">WD repeat</keyword>
<dbReference type="GO" id="GO:0043161">
    <property type="term" value="P:proteasome-mediated ubiquitin-dependent protein catabolic process"/>
    <property type="evidence" value="ECO:0007669"/>
    <property type="project" value="TreeGrafter"/>
</dbReference>
<proteinExistence type="predicted"/>
<name>A0A4E9DVW4_GIBZA</name>